<evidence type="ECO:0000256" key="1">
    <source>
        <dbReference type="SAM" id="MobiDB-lite"/>
    </source>
</evidence>
<reference evidence="4" key="1">
    <citation type="journal article" date="2015" name="J. Biotechnol.">
        <title>Complete genome sequence of the actinobacterium Streptomyces glaucescens GLA.O (DSM 40922) consisting of a linear chromosome and one linear plasmid.</title>
        <authorList>
            <person name="Ortseifen V."/>
            <person name="Winkler A."/>
            <person name="Albersmeier A."/>
            <person name="Wendler S."/>
            <person name="Puhler A."/>
            <person name="Kalinowski J."/>
            <person name="Ruckert C."/>
        </authorList>
    </citation>
    <scope>NUCLEOTIDE SEQUENCE [LARGE SCALE GENOMIC DNA]</scope>
    <source>
        <strain evidence="4">DSM 40922 / GLA O</strain>
    </source>
</reference>
<dbReference type="OrthoDB" id="4868427at2"/>
<accession>A0A089YSJ3</accession>
<dbReference type="RefSeq" id="WP_159072755.1">
    <property type="nucleotide sequence ID" value="NZ_CP009438.1"/>
</dbReference>
<dbReference type="InterPro" id="IPR045713">
    <property type="entry name" value="DUF6069"/>
</dbReference>
<proteinExistence type="predicted"/>
<dbReference type="AlphaFoldDB" id="A0A089YSJ3"/>
<gene>
    <name evidence="3" type="ORF">SGLAU_03035</name>
</gene>
<dbReference type="HOGENOM" id="CLU_117498_0_0_11"/>
<sequence>MQPSNQPCGPQQMPYGDGPAADDAPPPAPRLDTARLWAGGVLTAGVAGLTAMGAVLLVRGVLGIAVFAPEGDGAEGDGSTGLLAAGAAATALAATALLHVLLLSAPHPVRCFTWIVALVTAAIVLLPFRTASGLEPKVGSGAVYLAIGAAVGSLLSAVARGATRRAA</sequence>
<keyword evidence="2" id="KW-0812">Transmembrane</keyword>
<protein>
    <submittedName>
        <fullName evidence="3">Putative membrane protein</fullName>
    </submittedName>
</protein>
<feature type="transmembrane region" description="Helical" evidence="2">
    <location>
        <begin position="111"/>
        <end position="129"/>
    </location>
</feature>
<dbReference type="EMBL" id="CP009438">
    <property type="protein sequence ID" value="AIR96635.1"/>
    <property type="molecule type" value="Genomic_DNA"/>
</dbReference>
<dbReference type="STRING" id="1907.SGLAU_03035"/>
<feature type="transmembrane region" description="Helical" evidence="2">
    <location>
        <begin position="82"/>
        <end position="104"/>
    </location>
</feature>
<dbReference type="eggNOG" id="ENOG5032RVX">
    <property type="taxonomic scope" value="Bacteria"/>
</dbReference>
<keyword evidence="2" id="KW-1133">Transmembrane helix</keyword>
<dbReference type="Proteomes" id="UP000029482">
    <property type="component" value="Chromosome"/>
</dbReference>
<feature type="transmembrane region" description="Helical" evidence="2">
    <location>
        <begin position="36"/>
        <end position="62"/>
    </location>
</feature>
<evidence type="ECO:0000256" key="2">
    <source>
        <dbReference type="SAM" id="Phobius"/>
    </source>
</evidence>
<evidence type="ECO:0000313" key="4">
    <source>
        <dbReference type="Proteomes" id="UP000029482"/>
    </source>
</evidence>
<feature type="region of interest" description="Disordered" evidence="1">
    <location>
        <begin position="1"/>
        <end position="29"/>
    </location>
</feature>
<keyword evidence="2" id="KW-0472">Membrane</keyword>
<dbReference type="KEGG" id="sgu:SGLAU_03035"/>
<name>A0A089YSJ3_STRGA</name>
<keyword evidence="4" id="KW-1185">Reference proteome</keyword>
<feature type="transmembrane region" description="Helical" evidence="2">
    <location>
        <begin position="141"/>
        <end position="159"/>
    </location>
</feature>
<organism evidence="3 4">
    <name type="scientific">Streptomyces glaucescens</name>
    <dbReference type="NCBI Taxonomy" id="1907"/>
    <lineage>
        <taxon>Bacteria</taxon>
        <taxon>Bacillati</taxon>
        <taxon>Actinomycetota</taxon>
        <taxon>Actinomycetes</taxon>
        <taxon>Kitasatosporales</taxon>
        <taxon>Streptomycetaceae</taxon>
        <taxon>Streptomyces</taxon>
    </lineage>
</organism>
<evidence type="ECO:0000313" key="3">
    <source>
        <dbReference type="EMBL" id="AIR96635.1"/>
    </source>
</evidence>
<dbReference type="Pfam" id="PF19545">
    <property type="entry name" value="DUF6069"/>
    <property type="match status" value="1"/>
</dbReference>